<evidence type="ECO:0000313" key="3">
    <source>
        <dbReference type="EMBL" id="PPU96485.1"/>
    </source>
</evidence>
<dbReference type="EMBL" id="MDEJ01000028">
    <property type="protein sequence ID" value="PPU96485.1"/>
    <property type="molecule type" value="Genomic_DNA"/>
</dbReference>
<comment type="caution">
    <text evidence="3">The sequence shown here is derived from an EMBL/GenBank/DDBJ whole genome shotgun (WGS) entry which is preliminary data.</text>
</comment>
<dbReference type="Proteomes" id="UP000239939">
    <property type="component" value="Unassembled WGS sequence"/>
</dbReference>
<keyword evidence="4" id="KW-1185">Reference proteome</keyword>
<dbReference type="RefSeq" id="WP_128416524.1">
    <property type="nucleotide sequence ID" value="NZ_MDEJ01000028.1"/>
</dbReference>
<evidence type="ECO:0000256" key="1">
    <source>
        <dbReference type="SAM" id="Coils"/>
    </source>
</evidence>
<accession>A0A2S7ETS9</accession>
<organism evidence="3 4">
    <name type="scientific">Xanthomonas populi</name>
    <dbReference type="NCBI Taxonomy" id="53414"/>
    <lineage>
        <taxon>Bacteria</taxon>
        <taxon>Pseudomonadati</taxon>
        <taxon>Pseudomonadota</taxon>
        <taxon>Gammaproteobacteria</taxon>
        <taxon>Lysobacterales</taxon>
        <taxon>Lysobacteraceae</taxon>
        <taxon>Xanthomonas</taxon>
    </lineage>
</organism>
<sequence>MRGNIEQWLRALNWAQYARELSRSVDDILAGMIDVLEYRISTWVLGREGVQQLIQQLRDLKRMAARKIDEAMDALRQLHQRALQDPLPATSAHTPALRRPKPGARPTPGTQASTAVKKNAGGTTTPASGQASGTKRQSQRSTQNRHNIGVSGEHIADYYYVSRQHTRKKVSNHGTLFEMGQPGHTGIDHVWHGSRLPAGYRISDTKGSGKPFHRALETAQSVWQGLEYGIDAYLGEDDEKKARNSVNRKDTRDGKQLSHRWVAAKIKTAKLTPAAATDLLPKIRAWERSDFQLGVESTRKDGQRQRTLVKCPYDRSLITVVGPNHNRHEKAPGDISGKCRKAVTSHQIGTEFVLPNTILLK</sequence>
<feature type="coiled-coil region" evidence="1">
    <location>
        <begin position="50"/>
        <end position="81"/>
    </location>
</feature>
<proteinExistence type="predicted"/>
<keyword evidence="1" id="KW-0175">Coiled coil</keyword>
<evidence type="ECO:0000313" key="4">
    <source>
        <dbReference type="Proteomes" id="UP000239939"/>
    </source>
</evidence>
<dbReference type="AlphaFoldDB" id="A0A2S7ETS9"/>
<gene>
    <name evidence="3" type="ORF">XpopCFBP1817_06640</name>
</gene>
<evidence type="ECO:0000256" key="2">
    <source>
        <dbReference type="SAM" id="MobiDB-lite"/>
    </source>
</evidence>
<name>A0A2S7ETS9_9XANT</name>
<feature type="compositionally biased region" description="Polar residues" evidence="2">
    <location>
        <begin position="108"/>
        <end position="146"/>
    </location>
</feature>
<feature type="region of interest" description="Disordered" evidence="2">
    <location>
        <begin position="84"/>
        <end position="149"/>
    </location>
</feature>
<reference evidence="4" key="1">
    <citation type="submission" date="2016-08" db="EMBL/GenBank/DDBJ databases">
        <authorList>
            <person name="Merda D."/>
            <person name="Briand M."/>
            <person name="Taghouti G."/>
            <person name="Carrere S."/>
            <person name="Gouzy J."/>
            <person name="Portier P."/>
            <person name="Jacques M.-A."/>
            <person name="Fischer-Le Saux M."/>
        </authorList>
    </citation>
    <scope>NUCLEOTIDE SEQUENCE [LARGE SCALE GENOMIC DNA]</scope>
    <source>
        <strain evidence="4">CFBP1817</strain>
    </source>
</reference>
<dbReference type="OrthoDB" id="6670860at2"/>
<protein>
    <submittedName>
        <fullName evidence="3">Uncharacterized protein</fullName>
    </submittedName>
</protein>